<comment type="caution">
    <text evidence="1">The sequence shown here is derived from an EMBL/GenBank/DDBJ whole genome shotgun (WGS) entry which is preliminary data.</text>
</comment>
<dbReference type="EMBL" id="JBBKYA010000006">
    <property type="protein sequence ID" value="MFD3276892.1"/>
    <property type="molecule type" value="Genomic_DNA"/>
</dbReference>
<dbReference type="RefSeq" id="WP_377977330.1">
    <property type="nucleotide sequence ID" value="NZ_JBBKYA010000006.1"/>
</dbReference>
<dbReference type="InterPro" id="IPR025366">
    <property type="entry name" value="DUF4270"/>
</dbReference>
<keyword evidence="2" id="KW-1185">Reference proteome</keyword>
<protein>
    <submittedName>
        <fullName evidence="1">DUF4270 family protein</fullName>
    </submittedName>
</protein>
<organism evidence="1 2">
    <name type="scientific">Aquirufa echingensis</name>
    <dbReference type="NCBI Taxonomy" id="3096516"/>
    <lineage>
        <taxon>Bacteria</taxon>
        <taxon>Pseudomonadati</taxon>
        <taxon>Bacteroidota</taxon>
        <taxon>Cytophagia</taxon>
        <taxon>Cytophagales</taxon>
        <taxon>Flectobacillaceae</taxon>
        <taxon>Aquirufa</taxon>
    </lineage>
</organism>
<reference evidence="1 2" key="1">
    <citation type="submission" date="2024-03" db="EMBL/GenBank/DDBJ databases">
        <title>Aquirufa genome sequencing.</title>
        <authorList>
            <person name="Pitt A."/>
            <person name="Hahn M.W."/>
        </authorList>
    </citation>
    <scope>NUCLEOTIDE SEQUENCE [LARGE SCALE GENOMIC DNA]</scope>
    <source>
        <strain evidence="1 2">PLAD-142S6K</strain>
    </source>
</reference>
<evidence type="ECO:0000313" key="2">
    <source>
        <dbReference type="Proteomes" id="UP001598114"/>
    </source>
</evidence>
<gene>
    <name evidence="1" type="ORF">SKC38_11695</name>
</gene>
<sequence length="457" mass="49716">MTSISSKKHTLNWPAIKWLGIVSLFLASCDTPKEIGADLFSVEVGLNFTDSLRVNSSTVLMDSIHTGGNNTFLLGSFNHPVLGTFESTVFTQIANADSLLAKNVSIIDSLKMHLVYKSFQGDTNQLQTLQVYKLKDSLSLSTDYFANTNSVAAQTTVVGSHSFRPRPIRSKAFNGDSLKLDTLHFKMSNTLGSELLAKYSDKTLAGGGPTFRASFPGLMMKSSTTAKSALIGFSPAYSRMTLHWHNPNDTTKYSVNYYFSLSSAMMTEVHARFNQFKVSRNGVLANLTKSGNSIPASTTGQVTYVQSGSGLVTKLDFPTLMNLKGNRNIAVNKAELVLEAVDGVDLNQTLSQLTLLSVDANNRPIRNSYGLGYVQSEGGAGIQTANYNSALNAFTFNITTELQSILNGRKNNLGFLVTPSISASSTGYTKMMSESARFVPLNALKSKIRIYYSYIAK</sequence>
<name>A0ABW6D129_9BACT</name>
<dbReference type="Proteomes" id="UP001598114">
    <property type="component" value="Unassembled WGS sequence"/>
</dbReference>
<dbReference type="Pfam" id="PF14092">
    <property type="entry name" value="DUF4270"/>
    <property type="match status" value="1"/>
</dbReference>
<proteinExistence type="predicted"/>
<accession>A0ABW6D129</accession>
<evidence type="ECO:0000313" key="1">
    <source>
        <dbReference type="EMBL" id="MFD3276892.1"/>
    </source>
</evidence>
<dbReference type="PROSITE" id="PS51257">
    <property type="entry name" value="PROKAR_LIPOPROTEIN"/>
    <property type="match status" value="1"/>
</dbReference>